<gene>
    <name evidence="3" type="ORF">HRJ53_22445</name>
</gene>
<dbReference type="PANTHER" id="PTHR33803">
    <property type="entry name" value="IS1478 TRANSPOSASE"/>
    <property type="match status" value="1"/>
</dbReference>
<dbReference type="PANTHER" id="PTHR33803:SF3">
    <property type="entry name" value="BLL1974 PROTEIN"/>
    <property type="match status" value="1"/>
</dbReference>
<dbReference type="Proteomes" id="UP000567293">
    <property type="component" value="Unassembled WGS sequence"/>
</dbReference>
<evidence type="ECO:0000259" key="1">
    <source>
        <dbReference type="Pfam" id="PF01609"/>
    </source>
</evidence>
<comment type="caution">
    <text evidence="3">The sequence shown here is derived from an EMBL/GenBank/DDBJ whole genome shotgun (WGS) entry which is preliminary data.</text>
</comment>
<dbReference type="GO" id="GO:0003677">
    <property type="term" value="F:DNA binding"/>
    <property type="evidence" value="ECO:0007669"/>
    <property type="project" value="InterPro"/>
</dbReference>
<dbReference type="GO" id="GO:0004803">
    <property type="term" value="F:transposase activity"/>
    <property type="evidence" value="ECO:0007669"/>
    <property type="project" value="InterPro"/>
</dbReference>
<keyword evidence="4" id="KW-1185">Reference proteome</keyword>
<sequence>MTRRKQAQRTLWEGVVEEDVRALYEPWMIEADRLLEDESLIDGVFAAQGERHEHSATKGRSQTPAEMVLRLLLLKHVRNWSFDTLEREVRANLVYRDFTRIGMGKVPDAKTLARIAQALGGEVIAELHRRLVEIAQEEGVIQGRKLRVDTTVVETNIHYPTDSSLLGDGARVLTRTMKKIETRAGQMKRKVRNRMRSISKRVVAIATASRHKGPEGEAKRKKQYRELLRYSRQILNDAKRVIAEVEEMSTRKKKRLVGLVEHLTEMADRVRRVVKQAKARVFDGITQLPGKIVSLFEPHSEIIRKGKASKPTEFGKLVQVQEAEQQIITHYDVFDQRPSDHDLLLGAVEAHERVLGRVPRLATADAGYYSQAQEQAVEQKGVKWVAVPNRNTKSAERKKKEHSRWFKQAQRWRTGCEGRISVLKRRHGLSRCRYRGAEGMKRWVGLGVMADTLISMGNVLATRT</sequence>
<protein>
    <submittedName>
        <fullName evidence="3">ISNCY family transposase</fullName>
    </submittedName>
</protein>
<dbReference type="InterPro" id="IPR002559">
    <property type="entry name" value="Transposase_11"/>
</dbReference>
<feature type="domain" description="Transposase IS4-like" evidence="1">
    <location>
        <begin position="323"/>
        <end position="450"/>
    </location>
</feature>
<evidence type="ECO:0000313" key="3">
    <source>
        <dbReference type="EMBL" id="MBA0087755.1"/>
    </source>
</evidence>
<dbReference type="NCBIfam" id="NF033593">
    <property type="entry name" value="transpos_ISNCY_1"/>
    <property type="match status" value="1"/>
</dbReference>
<evidence type="ECO:0000259" key="2">
    <source>
        <dbReference type="Pfam" id="PF05598"/>
    </source>
</evidence>
<accession>A0A7V8NUF8</accession>
<dbReference type="GO" id="GO:0006313">
    <property type="term" value="P:DNA transposition"/>
    <property type="evidence" value="ECO:0007669"/>
    <property type="project" value="InterPro"/>
</dbReference>
<dbReference type="Pfam" id="PF01609">
    <property type="entry name" value="DDE_Tnp_1"/>
    <property type="match status" value="1"/>
</dbReference>
<evidence type="ECO:0000313" key="4">
    <source>
        <dbReference type="Proteomes" id="UP000567293"/>
    </source>
</evidence>
<reference evidence="3" key="1">
    <citation type="submission" date="2020-06" db="EMBL/GenBank/DDBJ databases">
        <title>Legume-microbial interactions unlock mineral nutrients during tropical forest succession.</title>
        <authorList>
            <person name="Epihov D.Z."/>
        </authorList>
    </citation>
    <scope>NUCLEOTIDE SEQUENCE [LARGE SCALE GENOMIC DNA]</scope>
    <source>
        <strain evidence="3">Pan2503</strain>
    </source>
</reference>
<dbReference type="EMBL" id="JACDQQ010002165">
    <property type="protein sequence ID" value="MBA0087755.1"/>
    <property type="molecule type" value="Genomic_DNA"/>
</dbReference>
<dbReference type="AlphaFoldDB" id="A0A7V8NUF8"/>
<name>A0A7V8NUF8_9BACT</name>
<dbReference type="InterPro" id="IPR008490">
    <property type="entry name" value="Transposase_InsH_N"/>
</dbReference>
<organism evidence="3 4">
    <name type="scientific">Candidatus Acidiferrum panamense</name>
    <dbReference type="NCBI Taxonomy" id="2741543"/>
    <lineage>
        <taxon>Bacteria</taxon>
        <taxon>Pseudomonadati</taxon>
        <taxon>Acidobacteriota</taxon>
        <taxon>Terriglobia</taxon>
        <taxon>Candidatus Acidiferrales</taxon>
        <taxon>Candidatus Acidiferrum</taxon>
    </lineage>
</organism>
<proteinExistence type="predicted"/>
<feature type="domain" description="Transposase InsH N-terminal" evidence="2">
    <location>
        <begin position="38"/>
        <end position="115"/>
    </location>
</feature>
<dbReference type="Pfam" id="PF05598">
    <property type="entry name" value="DUF772"/>
    <property type="match status" value="1"/>
</dbReference>